<dbReference type="SUPFAM" id="SSF46938">
    <property type="entry name" value="CRAL/TRIO N-terminal domain"/>
    <property type="match status" value="1"/>
</dbReference>
<dbReference type="PANTHER" id="PTHR45657:SF8">
    <property type="entry name" value="PHOSPHATIDYLINOSITOL_PHOSPHATIDYLCHOLINE TRANSFER PROTEIN SFH13"/>
    <property type="match status" value="1"/>
</dbReference>
<protein>
    <submittedName>
        <fullName evidence="2">Uncharacterized protein</fullName>
    </submittedName>
</protein>
<dbReference type="InParanoid" id="A0A804REB8"/>
<keyword evidence="3" id="KW-1185">Reference proteome</keyword>
<evidence type="ECO:0000256" key="1">
    <source>
        <dbReference type="ARBA" id="ARBA00004184"/>
    </source>
</evidence>
<dbReference type="Gramene" id="Zm00001eb420690_T001">
    <property type="protein sequence ID" value="Zm00001eb420690_P001"/>
    <property type="gene ID" value="Zm00001eb420690"/>
</dbReference>
<dbReference type="InterPro" id="IPR051026">
    <property type="entry name" value="PI/PC_transfer"/>
</dbReference>
<dbReference type="InterPro" id="IPR036273">
    <property type="entry name" value="CRAL/TRIO_N_dom_sf"/>
</dbReference>
<proteinExistence type="predicted"/>
<dbReference type="EnsemblPlants" id="Zm00001eb420690_T001">
    <property type="protein sequence ID" value="Zm00001eb420690_P001"/>
    <property type="gene ID" value="Zm00001eb420690"/>
</dbReference>
<evidence type="ECO:0000313" key="3">
    <source>
        <dbReference type="Proteomes" id="UP000007305"/>
    </source>
</evidence>
<evidence type="ECO:0000313" key="2">
    <source>
        <dbReference type="EnsemblPlants" id="Zm00001eb420690_P001"/>
    </source>
</evidence>
<name>A0A804REB8_MAIZE</name>
<reference evidence="2" key="3">
    <citation type="submission" date="2021-05" db="UniProtKB">
        <authorList>
            <consortium name="EnsemblPlants"/>
        </authorList>
    </citation>
    <scope>IDENTIFICATION</scope>
    <source>
        <strain evidence="2">cv. B73</strain>
    </source>
</reference>
<reference evidence="2" key="2">
    <citation type="submission" date="2019-07" db="EMBL/GenBank/DDBJ databases">
        <authorList>
            <person name="Seetharam A."/>
            <person name="Woodhouse M."/>
            <person name="Cannon E."/>
        </authorList>
    </citation>
    <scope>NUCLEOTIDE SEQUENCE [LARGE SCALE GENOMIC DNA]</scope>
    <source>
        <strain evidence="2">cv. B73</strain>
    </source>
</reference>
<reference evidence="3" key="1">
    <citation type="journal article" date="2009" name="Science">
        <title>The B73 maize genome: complexity, diversity, and dynamics.</title>
        <authorList>
            <person name="Schnable P.S."/>
            <person name="Ware D."/>
            <person name="Fulton R.S."/>
            <person name="Stein J.C."/>
            <person name="Wei F."/>
            <person name="Pasternak S."/>
            <person name="Liang C."/>
            <person name="Zhang J."/>
            <person name="Fulton L."/>
            <person name="Graves T.A."/>
            <person name="Minx P."/>
            <person name="Reily A.D."/>
            <person name="Courtney L."/>
            <person name="Kruchowski S.S."/>
            <person name="Tomlinson C."/>
            <person name="Strong C."/>
            <person name="Delehaunty K."/>
            <person name="Fronick C."/>
            <person name="Courtney B."/>
            <person name="Rock S.M."/>
            <person name="Belter E."/>
            <person name="Du F."/>
            <person name="Kim K."/>
            <person name="Abbott R.M."/>
            <person name="Cotton M."/>
            <person name="Levy A."/>
            <person name="Marchetto P."/>
            <person name="Ochoa K."/>
            <person name="Jackson S.M."/>
            <person name="Gillam B."/>
            <person name="Chen W."/>
            <person name="Yan L."/>
            <person name="Higginbotham J."/>
            <person name="Cardenas M."/>
            <person name="Waligorski J."/>
            <person name="Applebaum E."/>
            <person name="Phelps L."/>
            <person name="Falcone J."/>
            <person name="Kanchi K."/>
            <person name="Thane T."/>
            <person name="Scimone A."/>
            <person name="Thane N."/>
            <person name="Henke J."/>
            <person name="Wang T."/>
            <person name="Ruppert J."/>
            <person name="Shah N."/>
            <person name="Rotter K."/>
            <person name="Hodges J."/>
            <person name="Ingenthron E."/>
            <person name="Cordes M."/>
            <person name="Kohlberg S."/>
            <person name="Sgro J."/>
            <person name="Delgado B."/>
            <person name="Mead K."/>
            <person name="Chinwalla A."/>
            <person name="Leonard S."/>
            <person name="Crouse K."/>
            <person name="Collura K."/>
            <person name="Kudrna D."/>
            <person name="Currie J."/>
            <person name="He R."/>
            <person name="Angelova A."/>
            <person name="Rajasekar S."/>
            <person name="Mueller T."/>
            <person name="Lomeli R."/>
            <person name="Scara G."/>
            <person name="Ko A."/>
            <person name="Delaney K."/>
            <person name="Wissotski M."/>
            <person name="Lopez G."/>
            <person name="Campos D."/>
            <person name="Braidotti M."/>
            <person name="Ashley E."/>
            <person name="Golser W."/>
            <person name="Kim H."/>
            <person name="Lee S."/>
            <person name="Lin J."/>
            <person name="Dujmic Z."/>
            <person name="Kim W."/>
            <person name="Talag J."/>
            <person name="Zuccolo A."/>
            <person name="Fan C."/>
            <person name="Sebastian A."/>
            <person name="Kramer M."/>
            <person name="Spiegel L."/>
            <person name="Nascimento L."/>
            <person name="Zutavern T."/>
            <person name="Miller B."/>
            <person name="Ambroise C."/>
            <person name="Muller S."/>
            <person name="Spooner W."/>
            <person name="Narechania A."/>
            <person name="Ren L."/>
            <person name="Wei S."/>
            <person name="Kumari S."/>
            <person name="Faga B."/>
            <person name="Levy M.J."/>
            <person name="McMahan L."/>
            <person name="Van Buren P."/>
            <person name="Vaughn M.W."/>
            <person name="Ying K."/>
            <person name="Yeh C.-T."/>
            <person name="Emrich S.J."/>
            <person name="Jia Y."/>
            <person name="Kalyanaraman A."/>
            <person name="Hsia A.-P."/>
            <person name="Barbazuk W.B."/>
            <person name="Baucom R.S."/>
            <person name="Brutnell T.P."/>
            <person name="Carpita N.C."/>
            <person name="Chaparro C."/>
            <person name="Chia J.-M."/>
            <person name="Deragon J.-M."/>
            <person name="Estill J.C."/>
            <person name="Fu Y."/>
            <person name="Jeddeloh J.A."/>
            <person name="Han Y."/>
            <person name="Lee H."/>
            <person name="Li P."/>
            <person name="Lisch D.R."/>
            <person name="Liu S."/>
            <person name="Liu Z."/>
            <person name="Nagel D.H."/>
            <person name="McCann M.C."/>
            <person name="SanMiguel P."/>
            <person name="Myers A.M."/>
            <person name="Nettleton D."/>
            <person name="Nguyen J."/>
            <person name="Penning B.W."/>
            <person name="Ponnala L."/>
            <person name="Schneider K.L."/>
            <person name="Schwartz D.C."/>
            <person name="Sharma A."/>
            <person name="Soderlund C."/>
            <person name="Springer N.M."/>
            <person name="Sun Q."/>
            <person name="Wang H."/>
            <person name="Waterman M."/>
            <person name="Westerman R."/>
            <person name="Wolfgruber T.K."/>
            <person name="Yang L."/>
            <person name="Yu Y."/>
            <person name="Zhang L."/>
            <person name="Zhou S."/>
            <person name="Zhu Q."/>
            <person name="Bennetzen J.L."/>
            <person name="Dawe R.K."/>
            <person name="Jiang J."/>
            <person name="Jiang N."/>
            <person name="Presting G.G."/>
            <person name="Wessler S.R."/>
            <person name="Aluru S."/>
            <person name="Martienssen R.A."/>
            <person name="Clifton S.W."/>
            <person name="McCombie W.R."/>
            <person name="Wing R.A."/>
            <person name="Wilson R.K."/>
        </authorList>
    </citation>
    <scope>NUCLEOTIDE SEQUENCE [LARGE SCALE GENOMIC DNA]</scope>
    <source>
        <strain evidence="3">cv. B73</strain>
    </source>
</reference>
<comment type="subcellular location">
    <subcellularLocation>
        <location evidence="1">Endomembrane system</location>
        <topology evidence="1">Peripheral membrane protein</topology>
    </subcellularLocation>
</comment>
<dbReference type="AlphaFoldDB" id="A0A804REB8"/>
<dbReference type="Gene3D" id="1.10.8.20">
    <property type="entry name" value="N-terminal domain of phosphatidylinositol transfer protein sec14p"/>
    <property type="match status" value="1"/>
</dbReference>
<dbReference type="PANTHER" id="PTHR45657">
    <property type="entry name" value="CRAL-TRIO DOMAIN-CONTAINING PROTEIN YKL091C-RELATED"/>
    <property type="match status" value="1"/>
</dbReference>
<sequence length="258" mass="28598">MHSVSGFRKDVLVVLSSLLLIVISGQWIDLTAEATFLGAPPPSEPSRSDPDLESNVDSILISVSNDERRNRAYAKISEDEPRHTRMRSLKNKALHASARLTHSLKKRGKRKVDYKVPRIAIEDVRDAEEEQATNSFQFLKARKFDFEKAAQMWADMLQWRKEFGTDTRLNALLLLCLCAFPASARSQNTTMAMAAPASVEGFNCTANRTYPCQAYALYRAGFAGVPLDLAAIDDLFAVSRFMVAHTNNLSTTAAPANG</sequence>
<accession>A0A804REB8</accession>
<organism evidence="2 3">
    <name type="scientific">Zea mays</name>
    <name type="common">Maize</name>
    <dbReference type="NCBI Taxonomy" id="4577"/>
    <lineage>
        <taxon>Eukaryota</taxon>
        <taxon>Viridiplantae</taxon>
        <taxon>Streptophyta</taxon>
        <taxon>Embryophyta</taxon>
        <taxon>Tracheophyta</taxon>
        <taxon>Spermatophyta</taxon>
        <taxon>Magnoliopsida</taxon>
        <taxon>Liliopsida</taxon>
        <taxon>Poales</taxon>
        <taxon>Poaceae</taxon>
        <taxon>PACMAD clade</taxon>
        <taxon>Panicoideae</taxon>
        <taxon>Andropogonodae</taxon>
        <taxon>Andropogoneae</taxon>
        <taxon>Tripsacinae</taxon>
        <taxon>Zea</taxon>
    </lineage>
</organism>
<dbReference type="GO" id="GO:0012505">
    <property type="term" value="C:endomembrane system"/>
    <property type="evidence" value="ECO:0007669"/>
    <property type="project" value="UniProtKB-SubCell"/>
</dbReference>
<dbReference type="Proteomes" id="UP000007305">
    <property type="component" value="Chromosome 10"/>
</dbReference>